<dbReference type="Proteomes" id="UP000276379">
    <property type="component" value="Unassembled WGS sequence"/>
</dbReference>
<dbReference type="EMBL" id="PDES01000006">
    <property type="protein sequence ID" value="RRQ86045.1"/>
    <property type="molecule type" value="Genomic_DNA"/>
</dbReference>
<keyword evidence="3" id="KW-1185">Reference proteome</keyword>
<feature type="domain" description="Acyl-protein synthetase LuxE" evidence="1">
    <location>
        <begin position="87"/>
        <end position="397"/>
    </location>
</feature>
<evidence type="ECO:0000259" key="1">
    <source>
        <dbReference type="Pfam" id="PF04443"/>
    </source>
</evidence>
<proteinExistence type="predicted"/>
<protein>
    <submittedName>
        <fullName evidence="2">Acyl-protein synthase</fullName>
    </submittedName>
</protein>
<dbReference type="InterPro" id="IPR042099">
    <property type="entry name" value="ANL_N_sf"/>
</dbReference>
<dbReference type="Pfam" id="PF04443">
    <property type="entry name" value="LuxE"/>
    <property type="match status" value="1"/>
</dbReference>
<organism evidence="2 3">
    <name type="scientific">Streptomyces griseofuscus</name>
    <dbReference type="NCBI Taxonomy" id="146922"/>
    <lineage>
        <taxon>Bacteria</taxon>
        <taxon>Bacillati</taxon>
        <taxon>Actinomycetota</taxon>
        <taxon>Actinomycetes</taxon>
        <taxon>Kitasatosporales</taxon>
        <taxon>Streptomycetaceae</taxon>
        <taxon>Streptomyces</taxon>
    </lineage>
</organism>
<dbReference type="GO" id="GO:0008218">
    <property type="term" value="P:bioluminescence"/>
    <property type="evidence" value="ECO:0007669"/>
    <property type="project" value="InterPro"/>
</dbReference>
<dbReference type="RefSeq" id="WP_125210046.1">
    <property type="nucleotide sequence ID" value="NZ_PDER01000010.1"/>
</dbReference>
<dbReference type="SUPFAM" id="SSF56801">
    <property type="entry name" value="Acetyl-CoA synthetase-like"/>
    <property type="match status" value="1"/>
</dbReference>
<reference evidence="2 3" key="1">
    <citation type="submission" date="2017-10" db="EMBL/GenBank/DDBJ databases">
        <title>Draft genome of actinobacteria isolated from guarana (Paullinia cupana (Mart.) Ducke.</title>
        <authorList>
            <person name="Siqueira K.A."/>
            <person name="Liotti R.G."/>
            <person name="Mendes T.A."/>
            <person name="Soares M.A."/>
        </authorList>
    </citation>
    <scope>NUCLEOTIDE SEQUENCE [LARGE SCALE GENOMIC DNA]</scope>
    <source>
        <strain evidence="2 3">199</strain>
    </source>
</reference>
<comment type="caution">
    <text evidence="2">The sequence shown here is derived from an EMBL/GenBank/DDBJ whole genome shotgun (WGS) entry which is preliminary data.</text>
</comment>
<dbReference type="Gene3D" id="3.40.50.12780">
    <property type="entry name" value="N-terminal domain of ligase-like"/>
    <property type="match status" value="1"/>
</dbReference>
<gene>
    <name evidence="2" type="ORF">CQW44_13885</name>
</gene>
<dbReference type="InterPro" id="IPR007534">
    <property type="entry name" value="LuxE"/>
</dbReference>
<dbReference type="GO" id="GO:0047474">
    <property type="term" value="F:long-chain fatty acid--protein ligase activity"/>
    <property type="evidence" value="ECO:0007669"/>
    <property type="project" value="InterPro"/>
</dbReference>
<sequence>MTTASTSDAELARQLDSLAKYFGPLQVPEPGELPRVQELCSVSDPFRADAAADELFVAAMREINAWHALRNPLFGALWKEAGAPDPDSVEQVAELPYIHVNLFKRHALSSIEDDAVALRLTSSGTGGEKTEIGFDAWSIGAAQRMDAWTVKALGLIDVERPANYLVLGYEPDPRLTMGAAHGLNELCDFAPVASVRHALRNTGVGHEFDPMGCVDALLEFAAREEPVRIVGFPALLHSVLERMGTMGVPPLRLPEGSLVLTGGGWKSHADRAIGRVEFREGIERQLGIPGERIRDCYGSVEHCLPYIECAAHHFHVPVWARCVVRDVRTLEPVGYDEVGYLQFVSPFITALPAHSILMADLGTLHPPGGCGIATPWFEVHGRAGVRRNRTCAVAAAELLEVR</sequence>
<name>A0A426S796_9ACTN</name>
<evidence type="ECO:0000313" key="2">
    <source>
        <dbReference type="EMBL" id="RRQ86045.1"/>
    </source>
</evidence>
<evidence type="ECO:0000313" key="3">
    <source>
        <dbReference type="Proteomes" id="UP000276379"/>
    </source>
</evidence>
<dbReference type="AlphaFoldDB" id="A0A426S796"/>
<accession>A0A426S796</accession>